<dbReference type="InterPro" id="IPR036249">
    <property type="entry name" value="Thioredoxin-like_sf"/>
</dbReference>
<comment type="caution">
    <text evidence="2">The sequence shown here is derived from an EMBL/GenBank/DDBJ whole genome shotgun (WGS) entry which is preliminary data.</text>
</comment>
<evidence type="ECO:0000256" key="1">
    <source>
        <dbReference type="SAM" id="SignalP"/>
    </source>
</evidence>
<feature type="signal peptide" evidence="1">
    <location>
        <begin position="1"/>
        <end position="22"/>
    </location>
</feature>
<sequence length="145" mass="15917">MKKTFITLAIIFIAQYVSYAQCCDKTSETKSATKTCCSSDSVATEAAVTTYYFHTTRRCETCIAVEAVSKEAIQEYTKLKVPFTSINIEDESQKALIEKYKASGPTLVIVGNGKTVDLTTVAFMNAGTNPEKLKAKIKETIDSML</sequence>
<dbReference type="Gene3D" id="3.40.30.10">
    <property type="entry name" value="Glutaredoxin"/>
    <property type="match status" value="1"/>
</dbReference>
<name>A0A419W796_9BACT</name>
<dbReference type="NCBIfam" id="NF040494">
    <property type="entry name" value="nitrored_ArsF"/>
    <property type="match status" value="1"/>
</dbReference>
<keyword evidence="3" id="KW-1185">Reference proteome</keyword>
<keyword evidence="1" id="KW-0732">Signal</keyword>
<evidence type="ECO:0000313" key="3">
    <source>
        <dbReference type="Proteomes" id="UP000283387"/>
    </source>
</evidence>
<dbReference type="OrthoDB" id="5524063at2"/>
<evidence type="ECO:0008006" key="4">
    <source>
        <dbReference type="Google" id="ProtNLM"/>
    </source>
</evidence>
<evidence type="ECO:0000313" key="2">
    <source>
        <dbReference type="EMBL" id="RKD91315.1"/>
    </source>
</evidence>
<dbReference type="InterPro" id="IPR047698">
    <property type="entry name" value="ArsF-like"/>
</dbReference>
<reference evidence="2 3" key="1">
    <citation type="submission" date="2018-09" db="EMBL/GenBank/DDBJ databases">
        <title>Genomic Encyclopedia of Archaeal and Bacterial Type Strains, Phase II (KMG-II): from individual species to whole genera.</title>
        <authorList>
            <person name="Goeker M."/>
        </authorList>
    </citation>
    <scope>NUCLEOTIDE SEQUENCE [LARGE SCALE GENOMIC DNA]</scope>
    <source>
        <strain evidence="2 3">DSM 27148</strain>
    </source>
</reference>
<dbReference type="EMBL" id="RAPN01000001">
    <property type="protein sequence ID" value="RKD91315.1"/>
    <property type="molecule type" value="Genomic_DNA"/>
</dbReference>
<dbReference type="AlphaFoldDB" id="A0A419W796"/>
<dbReference type="RefSeq" id="WP_120272629.1">
    <property type="nucleotide sequence ID" value="NZ_RAPN01000001.1"/>
</dbReference>
<feature type="chain" id="PRO_5019066976" description="Thioredoxin domain-containing protein" evidence="1">
    <location>
        <begin position="23"/>
        <end position="145"/>
    </location>
</feature>
<dbReference type="Proteomes" id="UP000283387">
    <property type="component" value="Unassembled WGS sequence"/>
</dbReference>
<dbReference type="SUPFAM" id="SSF52833">
    <property type="entry name" value="Thioredoxin-like"/>
    <property type="match status" value="1"/>
</dbReference>
<protein>
    <recommendedName>
        <fullName evidence="4">Thioredoxin domain-containing protein</fullName>
    </recommendedName>
</protein>
<organism evidence="2 3">
    <name type="scientific">Mangrovibacterium diazotrophicum</name>
    <dbReference type="NCBI Taxonomy" id="1261403"/>
    <lineage>
        <taxon>Bacteria</taxon>
        <taxon>Pseudomonadati</taxon>
        <taxon>Bacteroidota</taxon>
        <taxon>Bacteroidia</taxon>
        <taxon>Marinilabiliales</taxon>
        <taxon>Prolixibacteraceae</taxon>
        <taxon>Mangrovibacterium</taxon>
    </lineage>
</organism>
<gene>
    <name evidence="2" type="ORF">BC643_1668</name>
</gene>
<accession>A0A419W796</accession>
<proteinExistence type="predicted"/>